<proteinExistence type="predicted"/>
<evidence type="ECO:0000313" key="2">
    <source>
        <dbReference type="EMBL" id="MDA4844040.1"/>
    </source>
</evidence>
<organism evidence="2 3">
    <name type="scientific">Hoeflea poritis</name>
    <dbReference type="NCBI Taxonomy" id="2993659"/>
    <lineage>
        <taxon>Bacteria</taxon>
        <taxon>Pseudomonadati</taxon>
        <taxon>Pseudomonadota</taxon>
        <taxon>Alphaproteobacteria</taxon>
        <taxon>Hyphomicrobiales</taxon>
        <taxon>Rhizobiaceae</taxon>
        <taxon>Hoeflea</taxon>
    </lineage>
</organism>
<dbReference type="RefSeq" id="WP_271087562.1">
    <property type="nucleotide sequence ID" value="NZ_JAPJZH010000001.1"/>
</dbReference>
<comment type="caution">
    <text evidence="2">The sequence shown here is derived from an EMBL/GenBank/DDBJ whole genome shotgun (WGS) entry which is preliminary data.</text>
</comment>
<evidence type="ECO:0000256" key="1">
    <source>
        <dbReference type="SAM" id="MobiDB-lite"/>
    </source>
</evidence>
<reference evidence="2" key="1">
    <citation type="submission" date="2022-11" db="EMBL/GenBank/DDBJ databases">
        <title>Hoeflea poritis sp. nov., isolated from scleractinian coral Porites lutea.</title>
        <authorList>
            <person name="Zhang G."/>
            <person name="Wei Q."/>
            <person name="Cai L."/>
        </authorList>
    </citation>
    <scope>NUCLEOTIDE SEQUENCE</scope>
    <source>
        <strain evidence="2">E7-10</strain>
    </source>
</reference>
<protein>
    <submittedName>
        <fullName evidence="2">Uncharacterized protein</fullName>
    </submittedName>
</protein>
<feature type="region of interest" description="Disordered" evidence="1">
    <location>
        <begin position="746"/>
        <end position="774"/>
    </location>
</feature>
<gene>
    <name evidence="2" type="ORF">OOZ53_01705</name>
</gene>
<keyword evidence="3" id="KW-1185">Reference proteome</keyword>
<name>A0ABT4VH70_9HYPH</name>
<sequence>MIYLLDKNPLEELYKLSQLKGLPGGIDVLAPFRAKGSAIVVLQDTLNEVRGTWKQEAIETWLKTNGVEIIEEQIENDAARAAAKRKYLVSQKGARRQSKQGSDTAMFVYLDRKRGDGRQYALVGRDADWADYRTKVKPEFVNSRHHSYVGLAPIYVEEVLNGRMSTAQLAGLFDHMSVHDLPDEYGLGLSEIKDRLQAEMNKKTARKKPQRVEQLKLKLLEDYVERAHKAARKENGKYVFTAKEMRNAAIVGGVSGGVLLEGMRQLSGPANALEIGLVYKEVKGHLDAGREDEAFKTIARFAAETAGGSAAGAAAAATAAIAAGTAGVTVGPWVLLATALVGGVAGSLAVGEPAEELAADFARYMASRHDEEAFTFDLLKREARRFTAARGVEPGRFDEVFNPQKTGRLRATAQSGDKTDRLRRGRPSIITLRSFAVDPADPSYFVDDDSHYFDVRDGLGGEWQIAVDHTAIESAPVVREDGHAIKRIEIDDGTFFYSLKSRRIYAYVPRVYPAPRKGEAANGRRAVPAPAPAPPDFLAPASPHYDPEMKIDFFGTPMRAGDVVDGDPDVGDVSYFPDDNDASLTSGSRQPRFRKVPIMDLLLRDGVLRNEKGEVIRASTGRPADQVYDRFVNMQLLDRAGKPVEGGAGRSRAGLRFILNNGADAALGDVFRRAVQFPDAKGNMRGGRPFAKNEGQPFYWIFRSNLPSPEDYVLQRSGFEPGYLRRGQEAANRFVRPVQAARPALPAIAPIPRPRPHRPLPQTGPVPSARRIKG</sequence>
<dbReference type="EMBL" id="JAPJZH010000001">
    <property type="protein sequence ID" value="MDA4844040.1"/>
    <property type="molecule type" value="Genomic_DNA"/>
</dbReference>
<accession>A0ABT4VH70</accession>
<dbReference type="Proteomes" id="UP001148313">
    <property type="component" value="Unassembled WGS sequence"/>
</dbReference>
<evidence type="ECO:0000313" key="3">
    <source>
        <dbReference type="Proteomes" id="UP001148313"/>
    </source>
</evidence>